<dbReference type="EMBL" id="CAJNOE010005457">
    <property type="protein sequence ID" value="CAF1519224.1"/>
    <property type="molecule type" value="Genomic_DNA"/>
</dbReference>
<dbReference type="AlphaFoldDB" id="A0A815ULF8"/>
<reference evidence="1" key="1">
    <citation type="submission" date="2021-02" db="EMBL/GenBank/DDBJ databases">
        <authorList>
            <person name="Nowell W R."/>
        </authorList>
    </citation>
    <scope>NUCLEOTIDE SEQUENCE</scope>
</reference>
<feature type="non-terminal residue" evidence="1">
    <location>
        <position position="1"/>
    </location>
</feature>
<comment type="caution">
    <text evidence="1">The sequence shown here is derived from an EMBL/GenBank/DDBJ whole genome shotgun (WGS) entry which is preliminary data.</text>
</comment>
<accession>A0A815ULF8</accession>
<name>A0A815ULF8_9BILA</name>
<gene>
    <name evidence="1" type="ORF">IZO911_LOCUS45798</name>
</gene>
<proteinExistence type="predicted"/>
<evidence type="ECO:0000313" key="2">
    <source>
        <dbReference type="Proteomes" id="UP000663860"/>
    </source>
</evidence>
<dbReference type="Proteomes" id="UP000663860">
    <property type="component" value="Unassembled WGS sequence"/>
</dbReference>
<evidence type="ECO:0000313" key="1">
    <source>
        <dbReference type="EMBL" id="CAF1519224.1"/>
    </source>
</evidence>
<sequence length="31" mass="3349">VLTVFDMINGKTRASKKFFISGSAPSHPSQP</sequence>
<organism evidence="1 2">
    <name type="scientific">Adineta steineri</name>
    <dbReference type="NCBI Taxonomy" id="433720"/>
    <lineage>
        <taxon>Eukaryota</taxon>
        <taxon>Metazoa</taxon>
        <taxon>Spiralia</taxon>
        <taxon>Gnathifera</taxon>
        <taxon>Rotifera</taxon>
        <taxon>Eurotatoria</taxon>
        <taxon>Bdelloidea</taxon>
        <taxon>Adinetida</taxon>
        <taxon>Adinetidae</taxon>
        <taxon>Adineta</taxon>
    </lineage>
</organism>
<protein>
    <submittedName>
        <fullName evidence="1">Uncharacterized protein</fullName>
    </submittedName>
</protein>